<dbReference type="GO" id="GO:0005664">
    <property type="term" value="C:nuclear origin of replication recognition complex"/>
    <property type="evidence" value="ECO:0007669"/>
    <property type="project" value="InterPro"/>
</dbReference>
<name>A0A2I0B8L3_9ASPA</name>
<protein>
    <submittedName>
        <fullName evidence="1">Uncharacterized protein</fullName>
    </submittedName>
</protein>
<evidence type="ECO:0000313" key="1">
    <source>
        <dbReference type="EMBL" id="PKA64133.1"/>
    </source>
</evidence>
<evidence type="ECO:0000313" key="2">
    <source>
        <dbReference type="Proteomes" id="UP000236161"/>
    </source>
</evidence>
<proteinExistence type="predicted"/>
<dbReference type="GO" id="GO:0003688">
    <property type="term" value="F:DNA replication origin binding"/>
    <property type="evidence" value="ECO:0007669"/>
    <property type="project" value="TreeGrafter"/>
</dbReference>
<gene>
    <name evidence="1" type="ORF">AXF42_Ash005145</name>
</gene>
<organism evidence="1 2">
    <name type="scientific">Apostasia shenzhenica</name>
    <dbReference type="NCBI Taxonomy" id="1088818"/>
    <lineage>
        <taxon>Eukaryota</taxon>
        <taxon>Viridiplantae</taxon>
        <taxon>Streptophyta</taxon>
        <taxon>Embryophyta</taxon>
        <taxon>Tracheophyta</taxon>
        <taxon>Spermatophyta</taxon>
        <taxon>Magnoliopsida</taxon>
        <taxon>Liliopsida</taxon>
        <taxon>Asparagales</taxon>
        <taxon>Orchidaceae</taxon>
        <taxon>Apostasioideae</taxon>
        <taxon>Apostasia</taxon>
    </lineage>
</organism>
<dbReference type="Proteomes" id="UP000236161">
    <property type="component" value="Unassembled WGS sequence"/>
</dbReference>
<sequence>MRHQSRTRLPPLFLLFSSQPLSSSSLSFTLVAGHGGLPAKHILFHYTLMAHSCRIASGGISETKCVEGRLDESNRTVRAQQGQLCRRQSLEIIRRLAESEAKQMRMCLFEVGKLSKIQLLDIFCEAIDPSLCSLRDLDEKLQLPFIASPKSDVKPCSTKGGFISQVIQKVRELPRESLHHLLDKWALHMVGVHEISKKVIELQSMIKFSGDLTLKERRTENIHRPSVIRKGVPSLNDEGATLLCCMFRFLVPIETVPYHEILCFTDVPALKSVKYAI</sequence>
<dbReference type="PANTHER" id="PTHR12748:SF0">
    <property type="entry name" value="ORIGIN RECOGNITION COMPLEX SUBUNIT 3"/>
    <property type="match status" value="1"/>
</dbReference>
<accession>A0A2I0B8L3</accession>
<reference evidence="1 2" key="1">
    <citation type="journal article" date="2017" name="Nature">
        <title>The Apostasia genome and the evolution of orchids.</title>
        <authorList>
            <person name="Zhang G.Q."/>
            <person name="Liu K.W."/>
            <person name="Li Z."/>
            <person name="Lohaus R."/>
            <person name="Hsiao Y.Y."/>
            <person name="Niu S.C."/>
            <person name="Wang J.Y."/>
            <person name="Lin Y.C."/>
            <person name="Xu Q."/>
            <person name="Chen L.J."/>
            <person name="Yoshida K."/>
            <person name="Fujiwara S."/>
            <person name="Wang Z.W."/>
            <person name="Zhang Y.Q."/>
            <person name="Mitsuda N."/>
            <person name="Wang M."/>
            <person name="Liu G.H."/>
            <person name="Pecoraro L."/>
            <person name="Huang H.X."/>
            <person name="Xiao X.J."/>
            <person name="Lin M."/>
            <person name="Wu X.Y."/>
            <person name="Wu W.L."/>
            <person name="Chen Y.Y."/>
            <person name="Chang S.B."/>
            <person name="Sakamoto S."/>
            <person name="Ohme-Takagi M."/>
            <person name="Yagi M."/>
            <person name="Zeng S.J."/>
            <person name="Shen C.Y."/>
            <person name="Yeh C.M."/>
            <person name="Luo Y.B."/>
            <person name="Tsai W.C."/>
            <person name="Van de Peer Y."/>
            <person name="Liu Z.J."/>
        </authorList>
    </citation>
    <scope>NUCLEOTIDE SEQUENCE [LARGE SCALE GENOMIC DNA]</scope>
    <source>
        <strain evidence="2">cv. Shenzhen</strain>
        <tissue evidence="1">Stem</tissue>
    </source>
</reference>
<dbReference type="AlphaFoldDB" id="A0A2I0B8L3"/>
<keyword evidence="2" id="KW-1185">Reference proteome</keyword>
<dbReference type="GO" id="GO:0006270">
    <property type="term" value="P:DNA replication initiation"/>
    <property type="evidence" value="ECO:0007669"/>
    <property type="project" value="TreeGrafter"/>
</dbReference>
<dbReference type="OrthoDB" id="10265211at2759"/>
<dbReference type="STRING" id="1088818.A0A2I0B8L3"/>
<dbReference type="PANTHER" id="PTHR12748">
    <property type="entry name" value="ORIGIN RECOGNITION COMPLEX SUBUNIT 3"/>
    <property type="match status" value="1"/>
</dbReference>
<dbReference type="EMBL" id="KZ451906">
    <property type="protein sequence ID" value="PKA64133.1"/>
    <property type="molecule type" value="Genomic_DNA"/>
</dbReference>
<dbReference type="GO" id="GO:0031261">
    <property type="term" value="C:DNA replication preinitiation complex"/>
    <property type="evidence" value="ECO:0007669"/>
    <property type="project" value="TreeGrafter"/>
</dbReference>
<dbReference type="InterPro" id="IPR020795">
    <property type="entry name" value="ORC3"/>
</dbReference>
<dbReference type="GO" id="GO:0005656">
    <property type="term" value="C:nuclear pre-replicative complex"/>
    <property type="evidence" value="ECO:0007669"/>
    <property type="project" value="TreeGrafter"/>
</dbReference>